<proteinExistence type="predicted"/>
<keyword evidence="1" id="KW-0812">Transmembrane</keyword>
<keyword evidence="1" id="KW-1133">Transmembrane helix</keyword>
<dbReference type="EMBL" id="MFEG01000042">
    <property type="protein sequence ID" value="OGE74816.1"/>
    <property type="molecule type" value="Genomic_DNA"/>
</dbReference>
<gene>
    <name evidence="2" type="ORF">A3K06_01225</name>
</gene>
<organism evidence="2 3">
    <name type="scientific">Candidatus Doudnabacteria bacterium RIFCSPHIGHO2_01_52_17</name>
    <dbReference type="NCBI Taxonomy" id="1817820"/>
    <lineage>
        <taxon>Bacteria</taxon>
        <taxon>Candidatus Doudnaibacteriota</taxon>
    </lineage>
</organism>
<evidence type="ECO:0000256" key="1">
    <source>
        <dbReference type="SAM" id="Phobius"/>
    </source>
</evidence>
<dbReference type="Proteomes" id="UP000176547">
    <property type="component" value="Unassembled WGS sequence"/>
</dbReference>
<comment type="caution">
    <text evidence="2">The sequence shown here is derived from an EMBL/GenBank/DDBJ whole genome shotgun (WGS) entry which is preliminary data.</text>
</comment>
<feature type="transmembrane region" description="Helical" evidence="1">
    <location>
        <begin position="12"/>
        <end position="33"/>
    </location>
</feature>
<sequence>MGGKEDEMEIIGAVLILVGAYAVAIFSLFLIFWKDDREKLREEIKKQKRLFQERHPPVINLLDLA</sequence>
<evidence type="ECO:0000313" key="3">
    <source>
        <dbReference type="Proteomes" id="UP000176547"/>
    </source>
</evidence>
<protein>
    <submittedName>
        <fullName evidence="2">Uncharacterized protein</fullName>
    </submittedName>
</protein>
<keyword evidence="1" id="KW-0472">Membrane</keyword>
<name>A0A1F5NAX0_9BACT</name>
<reference evidence="2 3" key="1">
    <citation type="journal article" date="2016" name="Nat. Commun.">
        <title>Thousands of microbial genomes shed light on interconnected biogeochemical processes in an aquifer system.</title>
        <authorList>
            <person name="Anantharaman K."/>
            <person name="Brown C.T."/>
            <person name="Hug L.A."/>
            <person name="Sharon I."/>
            <person name="Castelle C.J."/>
            <person name="Probst A.J."/>
            <person name="Thomas B.C."/>
            <person name="Singh A."/>
            <person name="Wilkins M.J."/>
            <person name="Karaoz U."/>
            <person name="Brodie E.L."/>
            <person name="Williams K.H."/>
            <person name="Hubbard S.S."/>
            <person name="Banfield J.F."/>
        </authorList>
    </citation>
    <scope>NUCLEOTIDE SEQUENCE [LARGE SCALE GENOMIC DNA]</scope>
</reference>
<accession>A0A1F5NAX0</accession>
<dbReference type="AlphaFoldDB" id="A0A1F5NAX0"/>
<evidence type="ECO:0000313" key="2">
    <source>
        <dbReference type="EMBL" id="OGE74816.1"/>
    </source>
</evidence>